<dbReference type="AlphaFoldDB" id="A0A8S4HHB7"/>
<dbReference type="EMBL" id="CAJZCX010000012">
    <property type="protein sequence ID" value="CAG9481411.1"/>
    <property type="molecule type" value="Genomic_DNA"/>
</dbReference>
<sequence>MRAVCRPPTRLVTFVAMINVFRLRKKKKMGNPQMANVKEMKRQLTPKKLTLKKPTLKKPTLKKPTLKKPTLKKPTLKK</sequence>
<comment type="caution">
    <text evidence="2">The sequence shown here is derived from an EMBL/GenBank/DDBJ whole genome shotgun (WGS) entry which is preliminary data.</text>
</comment>
<organism evidence="2 3">
    <name type="scientific">Plasmodium vivax</name>
    <name type="common">malaria parasite P. vivax</name>
    <dbReference type="NCBI Taxonomy" id="5855"/>
    <lineage>
        <taxon>Eukaryota</taxon>
        <taxon>Sar</taxon>
        <taxon>Alveolata</taxon>
        <taxon>Apicomplexa</taxon>
        <taxon>Aconoidasida</taxon>
        <taxon>Haemosporida</taxon>
        <taxon>Plasmodiidae</taxon>
        <taxon>Plasmodium</taxon>
        <taxon>Plasmodium (Plasmodium)</taxon>
    </lineage>
</organism>
<accession>A0A8S4HHB7</accession>
<feature type="compositionally biased region" description="Basic residues" evidence="1">
    <location>
        <begin position="49"/>
        <end position="78"/>
    </location>
</feature>
<evidence type="ECO:0000313" key="2">
    <source>
        <dbReference type="EMBL" id="CAG9481411.1"/>
    </source>
</evidence>
<proteinExistence type="predicted"/>
<dbReference type="Proteomes" id="UP000779233">
    <property type="component" value="Unassembled WGS sequence"/>
</dbReference>
<reference evidence="2" key="1">
    <citation type="submission" date="2021-09" db="EMBL/GenBank/DDBJ databases">
        <authorList>
            <consortium name="Pathogen Informatics"/>
        </authorList>
    </citation>
    <scope>NUCLEOTIDE SEQUENCE</scope>
    <source>
        <strain evidence="2">PvW1</strain>
    </source>
</reference>
<name>A0A8S4HHB7_PLAVI</name>
<evidence type="ECO:0000256" key="1">
    <source>
        <dbReference type="SAM" id="MobiDB-lite"/>
    </source>
</evidence>
<gene>
    <name evidence="2" type="ORF">PVW1_060014200</name>
</gene>
<protein>
    <submittedName>
        <fullName evidence="2">(malaria parasite P. vivax) hypothetical protein</fullName>
    </submittedName>
</protein>
<feature type="region of interest" description="Disordered" evidence="1">
    <location>
        <begin position="38"/>
        <end position="78"/>
    </location>
</feature>
<evidence type="ECO:0000313" key="3">
    <source>
        <dbReference type="Proteomes" id="UP000779233"/>
    </source>
</evidence>